<dbReference type="Proteomes" id="UP000176650">
    <property type="component" value="Unassembled WGS sequence"/>
</dbReference>
<feature type="domain" description="Outer membrane protein beta-barrel" evidence="2">
    <location>
        <begin position="54"/>
        <end position="208"/>
    </location>
</feature>
<dbReference type="AlphaFoldDB" id="A0A1F5BVV2"/>
<evidence type="ECO:0000259" key="2">
    <source>
        <dbReference type="Pfam" id="PF13505"/>
    </source>
</evidence>
<accession>A0A1F5BVV2</accession>
<protein>
    <recommendedName>
        <fullName evidence="2">Outer membrane protein beta-barrel domain-containing protein</fullName>
    </recommendedName>
</protein>
<gene>
    <name evidence="3" type="ORF">A2988_04585</name>
</gene>
<name>A0A1F5BVV2_9BACT</name>
<dbReference type="SUPFAM" id="SSF56925">
    <property type="entry name" value="OMPA-like"/>
    <property type="match status" value="1"/>
</dbReference>
<evidence type="ECO:0000313" key="3">
    <source>
        <dbReference type="EMBL" id="OGD34742.1"/>
    </source>
</evidence>
<keyword evidence="1" id="KW-0732">Signal</keyword>
<dbReference type="STRING" id="1797298.A2988_04585"/>
<dbReference type="EMBL" id="MEYS01000001">
    <property type="protein sequence ID" value="OGD34742.1"/>
    <property type="molecule type" value="Genomic_DNA"/>
</dbReference>
<dbReference type="Pfam" id="PF13505">
    <property type="entry name" value="OMP_b-brl"/>
    <property type="match status" value="1"/>
</dbReference>
<organism evidence="3 4">
    <name type="scientific">Candidatus Azambacteria bacterium RIFCSPLOWO2_01_FULL_46_25</name>
    <dbReference type="NCBI Taxonomy" id="1797298"/>
    <lineage>
        <taxon>Bacteria</taxon>
        <taxon>Candidatus Azamiibacteriota</taxon>
    </lineage>
</organism>
<evidence type="ECO:0000256" key="1">
    <source>
        <dbReference type="ARBA" id="ARBA00022729"/>
    </source>
</evidence>
<dbReference type="InterPro" id="IPR011250">
    <property type="entry name" value="OMP/PagP_B-barrel"/>
</dbReference>
<reference evidence="3 4" key="1">
    <citation type="journal article" date="2016" name="Nat. Commun.">
        <title>Thousands of microbial genomes shed light on interconnected biogeochemical processes in an aquifer system.</title>
        <authorList>
            <person name="Anantharaman K."/>
            <person name="Brown C.T."/>
            <person name="Hug L.A."/>
            <person name="Sharon I."/>
            <person name="Castelle C.J."/>
            <person name="Probst A.J."/>
            <person name="Thomas B.C."/>
            <person name="Singh A."/>
            <person name="Wilkins M.J."/>
            <person name="Karaoz U."/>
            <person name="Brodie E.L."/>
            <person name="Williams K.H."/>
            <person name="Hubbard S.S."/>
            <person name="Banfield J.F."/>
        </authorList>
    </citation>
    <scope>NUCLEOTIDE SEQUENCE [LARGE SCALE GENOMIC DNA]</scope>
</reference>
<evidence type="ECO:0000313" key="4">
    <source>
        <dbReference type="Proteomes" id="UP000176650"/>
    </source>
</evidence>
<dbReference type="InterPro" id="IPR027385">
    <property type="entry name" value="Beta-barrel_OMP"/>
</dbReference>
<sequence>MRKGWKLRELFLIIGAGILLTLFIGDALFTQYVDAAELPGRTAGNYWETVLGASVGTGGYDTHDCQPDCTNHIGDTSRWQVKGQLYTMQLRRTYHFDLGVEAGLSNTLVQHLDHRGDANDRLTHLIVMVRTPLFTKPGIAGSTNLYGGLGPGWAKTQIVLNNDQTHVAHHGTFVAVAGAEYLISRTLAVFAEFQHVKLGNSTFEIPRGRKKPRTLSLDREINTVNFGIVRHF</sequence>
<proteinExistence type="predicted"/>
<comment type="caution">
    <text evidence="3">The sequence shown here is derived from an EMBL/GenBank/DDBJ whole genome shotgun (WGS) entry which is preliminary data.</text>
</comment>